<proteinExistence type="predicted"/>
<name>A0A1G7HKK7_9BRAD</name>
<protein>
    <submittedName>
        <fullName evidence="2">Uncharacterized protein</fullName>
    </submittedName>
</protein>
<reference evidence="2 3" key="1">
    <citation type="submission" date="2016-10" db="EMBL/GenBank/DDBJ databases">
        <authorList>
            <person name="de Groot N.N."/>
        </authorList>
    </citation>
    <scope>NUCLEOTIDE SEQUENCE [LARGE SCALE GENOMIC DNA]</scope>
    <source>
        <strain evidence="2 3">R5</strain>
    </source>
</reference>
<feature type="compositionally biased region" description="Basic and acidic residues" evidence="1">
    <location>
        <begin position="10"/>
        <end position="22"/>
    </location>
</feature>
<dbReference type="AlphaFoldDB" id="A0A1G7HKK7"/>
<evidence type="ECO:0000256" key="1">
    <source>
        <dbReference type="SAM" id="MobiDB-lite"/>
    </source>
</evidence>
<organism evidence="2 3">
    <name type="scientific">Bradyrhizobium brasilense</name>
    <dbReference type="NCBI Taxonomy" id="1419277"/>
    <lineage>
        <taxon>Bacteria</taxon>
        <taxon>Pseudomonadati</taxon>
        <taxon>Pseudomonadota</taxon>
        <taxon>Alphaproteobacteria</taxon>
        <taxon>Hyphomicrobiales</taxon>
        <taxon>Nitrobacteraceae</taxon>
        <taxon>Bradyrhizobium</taxon>
    </lineage>
</organism>
<evidence type="ECO:0000313" key="2">
    <source>
        <dbReference type="EMBL" id="SDF00539.1"/>
    </source>
</evidence>
<feature type="region of interest" description="Disordered" evidence="1">
    <location>
        <begin position="1"/>
        <end position="26"/>
    </location>
</feature>
<sequence>MEIAPVGEGAKAHSCENTEVPERPPPLAILASASFE</sequence>
<gene>
    <name evidence="2" type="ORF">SAMN05216337_104224</name>
</gene>
<dbReference type="EMBL" id="FMZW01000042">
    <property type="protein sequence ID" value="SDF00539.1"/>
    <property type="molecule type" value="Genomic_DNA"/>
</dbReference>
<evidence type="ECO:0000313" key="3">
    <source>
        <dbReference type="Proteomes" id="UP000199245"/>
    </source>
</evidence>
<accession>A0A1G7HKK7</accession>
<dbReference type="Proteomes" id="UP000199245">
    <property type="component" value="Unassembled WGS sequence"/>
</dbReference>